<proteinExistence type="inferred from homology"/>
<dbReference type="KEGG" id="dpo:6903559"/>
<dbReference type="SUPFAM" id="SSF54427">
    <property type="entry name" value="NTF2-like"/>
    <property type="match status" value="1"/>
</dbReference>
<evidence type="ECO:0000256" key="5">
    <source>
        <dbReference type="ARBA" id="ARBA00023242"/>
    </source>
</evidence>
<sequence>MKIPTSEKINESADRLGVQMKAQLYTGLSHIKKNFQDKKMLNAYTEALMAVSSHVTASLLLEKLDRISSQYRTTSKAIVRWTTVEMSGCGNVADAYIFVSLKYLVTPETLELFNYKRNGSLGSFSLDNLLTANRLKRLQTKLSVIFSCQSIQIRVIEGIPEHTLNAVITSEFEAAATDALHSSYDDATLTLNLSRFHAKPELSPHFCPLYVDKFLEGVLRLISKETPQVSKIVLRDNYLCSLKAFSVIPNGLLAGLDCLDISSNKIGDLRELQYLTNLNLKNLILQGNGVANPKNDILAILPQLQNVERCRQSQNKENVSMGRPKLKLFDGTVPVNFVNNIIHNFYQLFDHPDQRSQLEQCYHELATFSLSVTEAMKQVSAYRLYNRNYTSPQSAFARSAKLQVGRKAVVHALGRLPKMETYLPGLNVDIQMSTSHVRIFTITGRFTEYSSTGQDLRNFQRNFVLERQESPTIWLIKNDMLCIIPAIENKCINRYKALNESHGHSGLEQININTATSPRISKIRESLGGNTLLKEINAVSPIIRSTPAELKDMHRLNGPGASLYSNGQDFISEHLQQDVLIPDKNDDNLTDDSDDSDKLVIKIEKEFDL</sequence>
<dbReference type="InterPro" id="IPR032710">
    <property type="entry name" value="NTF2-like_dom_sf"/>
</dbReference>
<evidence type="ECO:0000256" key="3">
    <source>
        <dbReference type="ARBA" id="ARBA00022448"/>
    </source>
</evidence>
<dbReference type="FunCoup" id="A0A6I8UX74">
    <property type="interactions" value="246"/>
</dbReference>
<keyword evidence="3" id="KW-0813">Transport</keyword>
<dbReference type="AlphaFoldDB" id="A0A6I8UX74"/>
<organism evidence="7 8">
    <name type="scientific">Drosophila pseudoobscura pseudoobscura</name>
    <name type="common">Fruit fly</name>
    <dbReference type="NCBI Taxonomy" id="46245"/>
    <lineage>
        <taxon>Eukaryota</taxon>
        <taxon>Metazoa</taxon>
        <taxon>Ecdysozoa</taxon>
        <taxon>Arthropoda</taxon>
        <taxon>Hexapoda</taxon>
        <taxon>Insecta</taxon>
        <taxon>Pterygota</taxon>
        <taxon>Neoptera</taxon>
        <taxon>Endopterygota</taxon>
        <taxon>Diptera</taxon>
        <taxon>Brachycera</taxon>
        <taxon>Muscomorpha</taxon>
        <taxon>Ephydroidea</taxon>
        <taxon>Drosophilidae</taxon>
        <taxon>Drosophila</taxon>
        <taxon>Sophophora</taxon>
    </lineage>
</organism>
<dbReference type="InParanoid" id="A0A6I8UX74"/>
<dbReference type="GO" id="GO:0016973">
    <property type="term" value="P:poly(A)+ mRNA export from nucleus"/>
    <property type="evidence" value="ECO:0007669"/>
    <property type="project" value="TreeGrafter"/>
</dbReference>
<name>A0A6I8UX74_DROPS</name>
<dbReference type="Gene3D" id="3.10.450.50">
    <property type="match status" value="1"/>
</dbReference>
<dbReference type="InterPro" id="IPR030217">
    <property type="entry name" value="NXF_fam"/>
</dbReference>
<dbReference type="PROSITE" id="PS50177">
    <property type="entry name" value="NTF2_DOMAIN"/>
    <property type="match status" value="1"/>
</dbReference>
<comment type="similarity">
    <text evidence="2">Belongs to the NXF family.</text>
</comment>
<dbReference type="Pfam" id="PF22602">
    <property type="entry name" value="NXF_NTF2"/>
    <property type="match status" value="1"/>
</dbReference>
<comment type="subcellular location">
    <subcellularLocation>
        <location evidence="1">Nucleus</location>
    </subcellularLocation>
</comment>
<evidence type="ECO:0000259" key="6">
    <source>
        <dbReference type="PROSITE" id="PS50177"/>
    </source>
</evidence>
<dbReference type="Pfam" id="PF24048">
    <property type="entry name" value="LRR_NXF1-5"/>
    <property type="match status" value="1"/>
</dbReference>
<evidence type="ECO:0000256" key="4">
    <source>
        <dbReference type="ARBA" id="ARBA00022816"/>
    </source>
</evidence>
<dbReference type="InterPro" id="IPR018222">
    <property type="entry name" value="Nuclear_transport_factor_2_euk"/>
</dbReference>
<protein>
    <submittedName>
        <fullName evidence="8">Nuclear RNA export factor 1</fullName>
    </submittedName>
</protein>
<dbReference type="Gene3D" id="3.80.10.10">
    <property type="entry name" value="Ribonuclease Inhibitor"/>
    <property type="match status" value="1"/>
</dbReference>
<evidence type="ECO:0000313" key="7">
    <source>
        <dbReference type="Proteomes" id="UP000001819"/>
    </source>
</evidence>
<dbReference type="PANTHER" id="PTHR10662">
    <property type="entry name" value="NUCLEAR RNA EXPORT FACTOR"/>
    <property type="match status" value="1"/>
</dbReference>
<dbReference type="GO" id="GO:0003723">
    <property type="term" value="F:RNA binding"/>
    <property type="evidence" value="ECO:0007669"/>
    <property type="project" value="TreeGrafter"/>
</dbReference>
<evidence type="ECO:0000256" key="2">
    <source>
        <dbReference type="ARBA" id="ARBA00009285"/>
    </source>
</evidence>
<keyword evidence="5" id="KW-0539">Nucleus</keyword>
<dbReference type="Proteomes" id="UP000001819">
    <property type="component" value="Chromosome 4"/>
</dbReference>
<dbReference type="GO" id="GO:0005634">
    <property type="term" value="C:nucleus"/>
    <property type="evidence" value="ECO:0007669"/>
    <property type="project" value="UniProtKB-SubCell"/>
</dbReference>
<dbReference type="InterPro" id="IPR032675">
    <property type="entry name" value="LRR_dom_sf"/>
</dbReference>
<evidence type="ECO:0000256" key="1">
    <source>
        <dbReference type="ARBA" id="ARBA00004123"/>
    </source>
</evidence>
<evidence type="ECO:0000313" key="8">
    <source>
        <dbReference type="RefSeq" id="XP_002132432.3"/>
    </source>
</evidence>
<keyword evidence="7" id="KW-1185">Reference proteome</keyword>
<feature type="domain" description="NTF2" evidence="6">
    <location>
        <begin position="337"/>
        <end position="483"/>
    </location>
</feature>
<dbReference type="RefSeq" id="XP_002132432.3">
    <property type="nucleotide sequence ID" value="XM_002132396.3"/>
</dbReference>
<gene>
    <name evidence="8" type="primary">Nxf3</name>
</gene>
<reference evidence="8" key="1">
    <citation type="submission" date="2025-08" db="UniProtKB">
        <authorList>
            <consortium name="RefSeq"/>
        </authorList>
    </citation>
    <scope>IDENTIFICATION</scope>
    <source>
        <strain evidence="8">MV-25-SWS-2005</strain>
        <tissue evidence="8">Whole body</tissue>
    </source>
</reference>
<dbReference type="ExpressionAtlas" id="A0A6I8UX74">
    <property type="expression patterns" value="baseline"/>
</dbReference>
<dbReference type="InterPro" id="IPR002075">
    <property type="entry name" value="NTF2_dom"/>
</dbReference>
<keyword evidence="4" id="KW-0509">mRNA transport</keyword>
<accession>A0A6I8UX74</accession>
<dbReference type="PANTHER" id="PTHR10662:SF22">
    <property type="entry name" value="NUCLEAR RNA EXPORT FACTOR 1"/>
    <property type="match status" value="1"/>
</dbReference>
<dbReference type="InterPro" id="IPR001611">
    <property type="entry name" value="Leu-rich_rpt"/>
</dbReference>
<dbReference type="InterPro" id="IPR057125">
    <property type="entry name" value="NXF1/2/3/5-like_LRR"/>
</dbReference>
<dbReference type="SUPFAM" id="SSF52058">
    <property type="entry name" value="L domain-like"/>
    <property type="match status" value="1"/>
</dbReference>
<dbReference type="PROSITE" id="PS51450">
    <property type="entry name" value="LRR"/>
    <property type="match status" value="1"/>
</dbReference>